<protein>
    <recommendedName>
        <fullName evidence="5">Integral membrane protein</fullName>
    </recommendedName>
</protein>
<keyword evidence="2" id="KW-1133">Transmembrane helix</keyword>
<keyword evidence="4" id="KW-1185">Reference proteome</keyword>
<feature type="transmembrane region" description="Helical" evidence="2">
    <location>
        <begin position="144"/>
        <end position="166"/>
    </location>
</feature>
<evidence type="ECO:0008006" key="5">
    <source>
        <dbReference type="Google" id="ProtNLM"/>
    </source>
</evidence>
<feature type="transmembrane region" description="Helical" evidence="2">
    <location>
        <begin position="552"/>
        <end position="575"/>
    </location>
</feature>
<dbReference type="RefSeq" id="WP_099502598.1">
    <property type="nucleotide sequence ID" value="NZ_CP026652.1"/>
</dbReference>
<evidence type="ECO:0000313" key="3">
    <source>
        <dbReference type="EMBL" id="AVH56221.1"/>
    </source>
</evidence>
<feature type="compositionally biased region" description="Basic and acidic residues" evidence="1">
    <location>
        <begin position="243"/>
        <end position="265"/>
    </location>
</feature>
<gene>
    <name evidence="3" type="ORF">C4B68_11050</name>
</gene>
<reference evidence="3 4" key="1">
    <citation type="submission" date="2018-02" db="EMBL/GenBank/DDBJ databases">
        <title>Complete genome sequence of Streptomyces dengpaensis, the producer of angucyclines.</title>
        <authorList>
            <person name="Yumei L."/>
        </authorList>
    </citation>
    <scope>NUCLEOTIDE SEQUENCE [LARGE SCALE GENOMIC DNA]</scope>
    <source>
        <strain evidence="3 4">XZHG99</strain>
    </source>
</reference>
<feature type="transmembrane region" description="Helical" evidence="2">
    <location>
        <begin position="52"/>
        <end position="72"/>
    </location>
</feature>
<dbReference type="Proteomes" id="UP000238413">
    <property type="component" value="Chromosome"/>
</dbReference>
<feature type="region of interest" description="Disordered" evidence="1">
    <location>
        <begin position="316"/>
        <end position="382"/>
    </location>
</feature>
<keyword evidence="2" id="KW-0472">Membrane</keyword>
<sequence>MLALRLARGAQPLVQLRRLLVAAASAGTGFLLLCTLGYALTHPDASAASALRLAWCVVPLAATVYFAVAVARTDPGTRPRPGLSAIGLGPGRLMAISVVTTALATTLGSLLALLFFLHLRGDLTGMPFDGAAAEFLAAGTPLPLPAALTLLTLVPITASVATALSLRPRGGRPQRLAEAYGRTWLAARQAANGSGARVARRGGRHSGTSGAYEDTGAYGSTGTHGDQGGDDGSDGSTAAYAGEDAHRRTGDPRDTAAHLPGDTHPKPGRHHGSGIGEDTAAYAGEDAHRRTGDPLDADADSDFHWTAEAYAAGDVHHDAGARRRSGARPDAADYDRPGTLTPYDDSDAPSGPAHPDHPRRQPTPELDPRRLPPPQSTPGGLPWGAAALAAGLAVETYASRSDAAPGLALPGGFAGGPVGLLVGWVLTAVGLALAGPAITYQCGRLLQAVRPGALRLLAGRVLQAESRRIGQPLGVVCAVASGGYAMATLYTGSRPEFGPLTTLGALLVAGCTLLTLATAAVEAKQARADTTAALLRLGAPVTMLRGAAALRVGALLALFGPLTWVVAELAAFPLVH</sequence>
<organism evidence="3 4">
    <name type="scientific">Streptomyces dengpaensis</name>
    <dbReference type="NCBI Taxonomy" id="2049881"/>
    <lineage>
        <taxon>Bacteria</taxon>
        <taxon>Bacillati</taxon>
        <taxon>Actinomycetota</taxon>
        <taxon>Actinomycetes</taxon>
        <taxon>Kitasatosporales</taxon>
        <taxon>Streptomycetaceae</taxon>
        <taxon>Streptomyces</taxon>
    </lineage>
</organism>
<feature type="transmembrane region" description="Helical" evidence="2">
    <location>
        <begin position="93"/>
        <end position="117"/>
    </location>
</feature>
<accession>A0ABM6SNJ2</accession>
<dbReference type="EMBL" id="CP026652">
    <property type="protein sequence ID" value="AVH56221.1"/>
    <property type="molecule type" value="Genomic_DNA"/>
</dbReference>
<keyword evidence="2" id="KW-0812">Transmembrane</keyword>
<feature type="transmembrane region" description="Helical" evidence="2">
    <location>
        <begin position="20"/>
        <end position="40"/>
    </location>
</feature>
<evidence type="ECO:0000256" key="1">
    <source>
        <dbReference type="SAM" id="MobiDB-lite"/>
    </source>
</evidence>
<feature type="region of interest" description="Disordered" evidence="1">
    <location>
        <begin position="191"/>
        <end position="278"/>
    </location>
</feature>
<name>A0ABM6SNJ2_9ACTN</name>
<feature type="transmembrane region" description="Helical" evidence="2">
    <location>
        <begin position="497"/>
        <end position="521"/>
    </location>
</feature>
<proteinExistence type="predicted"/>
<feature type="transmembrane region" description="Helical" evidence="2">
    <location>
        <begin position="473"/>
        <end position="491"/>
    </location>
</feature>
<evidence type="ECO:0000313" key="4">
    <source>
        <dbReference type="Proteomes" id="UP000238413"/>
    </source>
</evidence>
<feature type="transmembrane region" description="Helical" evidence="2">
    <location>
        <begin position="379"/>
        <end position="398"/>
    </location>
</feature>
<evidence type="ECO:0000256" key="2">
    <source>
        <dbReference type="SAM" id="Phobius"/>
    </source>
</evidence>
<feature type="transmembrane region" description="Helical" evidence="2">
    <location>
        <begin position="418"/>
        <end position="440"/>
    </location>
</feature>